<proteinExistence type="predicted"/>
<feature type="compositionally biased region" description="Basic residues" evidence="1">
    <location>
        <begin position="429"/>
        <end position="442"/>
    </location>
</feature>
<evidence type="ECO:0000313" key="3">
    <source>
        <dbReference type="Proteomes" id="UP000799776"/>
    </source>
</evidence>
<dbReference type="AlphaFoldDB" id="A0A9P4HXK2"/>
<organism evidence="2 3">
    <name type="scientific">Saccharata proteae CBS 121410</name>
    <dbReference type="NCBI Taxonomy" id="1314787"/>
    <lineage>
        <taxon>Eukaryota</taxon>
        <taxon>Fungi</taxon>
        <taxon>Dikarya</taxon>
        <taxon>Ascomycota</taxon>
        <taxon>Pezizomycotina</taxon>
        <taxon>Dothideomycetes</taxon>
        <taxon>Dothideomycetes incertae sedis</taxon>
        <taxon>Botryosphaeriales</taxon>
        <taxon>Saccharataceae</taxon>
        <taxon>Saccharata</taxon>
    </lineage>
</organism>
<evidence type="ECO:0000256" key="1">
    <source>
        <dbReference type="SAM" id="MobiDB-lite"/>
    </source>
</evidence>
<reference evidence="2" key="1">
    <citation type="journal article" date="2020" name="Stud. Mycol.">
        <title>101 Dothideomycetes genomes: a test case for predicting lifestyles and emergence of pathogens.</title>
        <authorList>
            <person name="Haridas S."/>
            <person name="Albert R."/>
            <person name="Binder M."/>
            <person name="Bloem J."/>
            <person name="Labutti K."/>
            <person name="Salamov A."/>
            <person name="Andreopoulos B."/>
            <person name="Baker S."/>
            <person name="Barry K."/>
            <person name="Bills G."/>
            <person name="Bluhm B."/>
            <person name="Cannon C."/>
            <person name="Castanera R."/>
            <person name="Culley D."/>
            <person name="Daum C."/>
            <person name="Ezra D."/>
            <person name="Gonzalez J."/>
            <person name="Henrissat B."/>
            <person name="Kuo A."/>
            <person name="Liang C."/>
            <person name="Lipzen A."/>
            <person name="Lutzoni F."/>
            <person name="Magnuson J."/>
            <person name="Mondo S."/>
            <person name="Nolan M."/>
            <person name="Ohm R."/>
            <person name="Pangilinan J."/>
            <person name="Park H.-J."/>
            <person name="Ramirez L."/>
            <person name="Alfaro M."/>
            <person name="Sun H."/>
            <person name="Tritt A."/>
            <person name="Yoshinaga Y."/>
            <person name="Zwiers L.-H."/>
            <person name="Turgeon B."/>
            <person name="Goodwin S."/>
            <person name="Spatafora J."/>
            <person name="Crous P."/>
            <person name="Grigoriev I."/>
        </authorList>
    </citation>
    <scope>NUCLEOTIDE SEQUENCE</scope>
    <source>
        <strain evidence="2">CBS 121410</strain>
    </source>
</reference>
<dbReference type="EMBL" id="ML978718">
    <property type="protein sequence ID" value="KAF2087889.1"/>
    <property type="molecule type" value="Genomic_DNA"/>
</dbReference>
<dbReference type="Proteomes" id="UP000799776">
    <property type="component" value="Unassembled WGS sequence"/>
</dbReference>
<sequence length="442" mass="47947">MSNGFLDTIMRAQLAFRYASSRVTLKTECLLDTDCLQGMEGPPIYMAVQKVARVRKLLLLPAPPTPKLLTGSEVPVENITAAIASQRIKFGLALMALAQGVMSPATDFFGMNTASEPVPNTPKTPDQLQMEPDRTIEADIDDSACIEGPKTDAVADTEEASNVVENRGLISMKPRKVYGPMPKVPQFNLAHHHTQFMTTILAVYDKLPIPRMRLRFSSISTYPFVMAASPNVISNVSKITAKSPRQNLKIEPRACAPAVQEVPAFKFSDISNILDSVPKTELPQSAAAIGRPDIDFSFADRSFAGFGRAPKIDGRRIVEPLRQVPFMELGLLEEFMREAPDTNTSALTHQAVSNLSPHSSLGEDLRAPSLTASTTNSSSSPPSTVSGDAEATPKMLVKKPVPTRIMVKKTATGLVTAKVGVPGESARQAKNRQRRQVKKAGR</sequence>
<comment type="caution">
    <text evidence="2">The sequence shown here is derived from an EMBL/GenBank/DDBJ whole genome shotgun (WGS) entry which is preliminary data.</text>
</comment>
<accession>A0A9P4HXK2</accession>
<feature type="region of interest" description="Disordered" evidence="1">
    <location>
        <begin position="351"/>
        <end position="397"/>
    </location>
</feature>
<feature type="region of interest" description="Disordered" evidence="1">
    <location>
        <begin position="421"/>
        <end position="442"/>
    </location>
</feature>
<protein>
    <submittedName>
        <fullName evidence="2">Uncharacterized protein</fullName>
    </submittedName>
</protein>
<gene>
    <name evidence="2" type="ORF">K490DRAFT_65167</name>
</gene>
<feature type="compositionally biased region" description="Low complexity" evidence="1">
    <location>
        <begin position="368"/>
        <end position="386"/>
    </location>
</feature>
<name>A0A9P4HXK2_9PEZI</name>
<keyword evidence="3" id="KW-1185">Reference proteome</keyword>
<evidence type="ECO:0000313" key="2">
    <source>
        <dbReference type="EMBL" id="KAF2087889.1"/>
    </source>
</evidence>